<keyword evidence="2" id="KW-1185">Reference proteome</keyword>
<dbReference type="AlphaFoldDB" id="A0AAW0WA46"/>
<dbReference type="Proteomes" id="UP001445076">
    <property type="component" value="Unassembled WGS sequence"/>
</dbReference>
<dbReference type="EMBL" id="JARKIK010000076">
    <property type="protein sequence ID" value="KAK8727327.1"/>
    <property type="molecule type" value="Genomic_DNA"/>
</dbReference>
<evidence type="ECO:0000313" key="1">
    <source>
        <dbReference type="EMBL" id="KAK8727327.1"/>
    </source>
</evidence>
<protein>
    <recommendedName>
        <fullName evidence="3">Ig-like domain-containing protein</fullName>
    </recommendedName>
</protein>
<feature type="non-terminal residue" evidence="1">
    <location>
        <position position="127"/>
    </location>
</feature>
<evidence type="ECO:0000313" key="2">
    <source>
        <dbReference type="Proteomes" id="UP001445076"/>
    </source>
</evidence>
<evidence type="ECO:0008006" key="3">
    <source>
        <dbReference type="Google" id="ProtNLM"/>
    </source>
</evidence>
<accession>A0AAW0WA46</accession>
<name>A0AAW0WA46_CHEQU</name>
<gene>
    <name evidence="1" type="ORF">OTU49_009817</name>
</gene>
<comment type="caution">
    <text evidence="1">The sequence shown here is derived from an EMBL/GenBank/DDBJ whole genome shotgun (WGS) entry which is preliminary data.</text>
</comment>
<dbReference type="PANTHER" id="PTHR21261">
    <property type="entry name" value="BEAT PROTEIN"/>
    <property type="match status" value="1"/>
</dbReference>
<organism evidence="1 2">
    <name type="scientific">Cherax quadricarinatus</name>
    <name type="common">Australian red claw crayfish</name>
    <dbReference type="NCBI Taxonomy" id="27406"/>
    <lineage>
        <taxon>Eukaryota</taxon>
        <taxon>Metazoa</taxon>
        <taxon>Ecdysozoa</taxon>
        <taxon>Arthropoda</taxon>
        <taxon>Crustacea</taxon>
        <taxon>Multicrustacea</taxon>
        <taxon>Malacostraca</taxon>
        <taxon>Eumalacostraca</taxon>
        <taxon>Eucarida</taxon>
        <taxon>Decapoda</taxon>
        <taxon>Pleocyemata</taxon>
        <taxon>Astacidea</taxon>
        <taxon>Parastacoidea</taxon>
        <taxon>Parastacidae</taxon>
        <taxon>Cherax</taxon>
    </lineage>
</organism>
<dbReference type="PANTHER" id="PTHR21261:SF15">
    <property type="entry name" value="BEATEN PATH IIIA, ISOFORM D-RELATED"/>
    <property type="match status" value="1"/>
</dbReference>
<proteinExistence type="predicted"/>
<sequence>FIRSSLLPLPPFRPCFPPFPAEALREPRILGAKESYRAEDSVLLNCSSTNTQYLPVLSWTLNDTPVSKRHVRSYEGGRILGLQLQVSRDLFQQGVISLTCTSTLGSLHTRSTQVTLPNPDYLHAEEY</sequence>
<feature type="non-terminal residue" evidence="1">
    <location>
        <position position="1"/>
    </location>
</feature>
<reference evidence="1 2" key="1">
    <citation type="journal article" date="2024" name="BMC Genomics">
        <title>Genome assembly of redclaw crayfish (Cherax quadricarinatus) provides insights into its immune adaptation and hypoxia tolerance.</title>
        <authorList>
            <person name="Liu Z."/>
            <person name="Zheng J."/>
            <person name="Li H."/>
            <person name="Fang K."/>
            <person name="Wang S."/>
            <person name="He J."/>
            <person name="Zhou D."/>
            <person name="Weng S."/>
            <person name="Chi M."/>
            <person name="Gu Z."/>
            <person name="He J."/>
            <person name="Li F."/>
            <person name="Wang M."/>
        </authorList>
    </citation>
    <scope>NUCLEOTIDE SEQUENCE [LARGE SCALE GENOMIC DNA]</scope>
    <source>
        <strain evidence="1">ZL_2023a</strain>
    </source>
</reference>